<name>A0AAN9QCT5_PHACN</name>
<evidence type="ECO:0000313" key="2">
    <source>
        <dbReference type="EMBL" id="KAK7333050.1"/>
    </source>
</evidence>
<evidence type="ECO:0000256" key="1">
    <source>
        <dbReference type="SAM" id="Phobius"/>
    </source>
</evidence>
<dbReference type="EMBL" id="JAYMYR010000011">
    <property type="protein sequence ID" value="KAK7333050.1"/>
    <property type="molecule type" value="Genomic_DNA"/>
</dbReference>
<feature type="transmembrane region" description="Helical" evidence="1">
    <location>
        <begin position="110"/>
        <end position="131"/>
    </location>
</feature>
<accession>A0AAN9QCT5</accession>
<organism evidence="2 3">
    <name type="scientific">Phaseolus coccineus</name>
    <name type="common">Scarlet runner bean</name>
    <name type="synonym">Phaseolus multiflorus</name>
    <dbReference type="NCBI Taxonomy" id="3886"/>
    <lineage>
        <taxon>Eukaryota</taxon>
        <taxon>Viridiplantae</taxon>
        <taxon>Streptophyta</taxon>
        <taxon>Embryophyta</taxon>
        <taxon>Tracheophyta</taxon>
        <taxon>Spermatophyta</taxon>
        <taxon>Magnoliopsida</taxon>
        <taxon>eudicotyledons</taxon>
        <taxon>Gunneridae</taxon>
        <taxon>Pentapetalae</taxon>
        <taxon>rosids</taxon>
        <taxon>fabids</taxon>
        <taxon>Fabales</taxon>
        <taxon>Fabaceae</taxon>
        <taxon>Papilionoideae</taxon>
        <taxon>50 kb inversion clade</taxon>
        <taxon>NPAAA clade</taxon>
        <taxon>indigoferoid/millettioid clade</taxon>
        <taxon>Phaseoleae</taxon>
        <taxon>Phaseolus</taxon>
    </lineage>
</organism>
<reference evidence="2 3" key="1">
    <citation type="submission" date="2024-01" db="EMBL/GenBank/DDBJ databases">
        <title>The genomes of 5 underutilized Papilionoideae crops provide insights into root nodulation and disease resistanc.</title>
        <authorList>
            <person name="Jiang F."/>
        </authorList>
    </citation>
    <scope>NUCLEOTIDE SEQUENCE [LARGE SCALE GENOMIC DNA]</scope>
    <source>
        <strain evidence="2">JINMINGXINNONG_FW02</strain>
        <tissue evidence="2">Leaves</tissue>
    </source>
</reference>
<keyword evidence="1" id="KW-0812">Transmembrane</keyword>
<keyword evidence="3" id="KW-1185">Reference proteome</keyword>
<evidence type="ECO:0000313" key="3">
    <source>
        <dbReference type="Proteomes" id="UP001374584"/>
    </source>
</evidence>
<keyword evidence="1" id="KW-0472">Membrane</keyword>
<sequence>MAKLKLETQLEQSRLLNDIPKVIPEIGDTTLSPEGSPRIDKLEQNGLSELASGQTCNSVGHYSKHSGFAHSLNNRTDVAASNLLTRCLVHANGICAGYSLFSAVIAAMHALPLCLVLGFSFCLISICPSLVGTSNGVIRSGKVGDLSLNLLVIEGWTKKVLTYIILAAGAVSTEVLYLSENGNTATTWSSACGSFAVHGYAFGCFPGA</sequence>
<comment type="caution">
    <text evidence="2">The sequence shown here is derived from an EMBL/GenBank/DDBJ whole genome shotgun (WGS) entry which is preliminary data.</text>
</comment>
<dbReference type="AlphaFoldDB" id="A0AAN9QCT5"/>
<dbReference type="Proteomes" id="UP001374584">
    <property type="component" value="Unassembled WGS sequence"/>
</dbReference>
<proteinExistence type="predicted"/>
<protein>
    <submittedName>
        <fullName evidence="2">Uncharacterized protein</fullName>
    </submittedName>
</protein>
<gene>
    <name evidence="2" type="ORF">VNO80_29810</name>
</gene>
<keyword evidence="1" id="KW-1133">Transmembrane helix</keyword>